<dbReference type="PANTHER" id="PTHR30582">
    <property type="entry name" value="L,D-TRANSPEPTIDASE"/>
    <property type="match status" value="1"/>
</dbReference>
<dbReference type="InterPro" id="IPR005490">
    <property type="entry name" value="LD_TPept_cat_dom"/>
</dbReference>
<protein>
    <submittedName>
        <fullName evidence="12">L,D-transpeptidase</fullName>
    </submittedName>
</protein>
<name>A0ABT2UFL6_9BACL</name>
<dbReference type="PANTHER" id="PTHR30582:SF24">
    <property type="entry name" value="L,D-TRANSPEPTIDASE ERFK_SRFK-RELATED"/>
    <property type="match status" value="1"/>
</dbReference>
<keyword evidence="4" id="KW-0808">Transferase</keyword>
<proteinExistence type="inferred from homology"/>
<evidence type="ECO:0000256" key="2">
    <source>
        <dbReference type="ARBA" id="ARBA00005992"/>
    </source>
</evidence>
<keyword evidence="10" id="KW-0472">Membrane</keyword>
<dbReference type="InterPro" id="IPR050979">
    <property type="entry name" value="LD-transpeptidase"/>
</dbReference>
<keyword evidence="13" id="KW-1185">Reference proteome</keyword>
<dbReference type="CDD" id="cd16913">
    <property type="entry name" value="YkuD_like"/>
    <property type="match status" value="1"/>
</dbReference>
<evidence type="ECO:0000256" key="3">
    <source>
        <dbReference type="ARBA" id="ARBA00022676"/>
    </source>
</evidence>
<dbReference type="InterPro" id="IPR011990">
    <property type="entry name" value="TPR-like_helical_dom_sf"/>
</dbReference>
<feature type="transmembrane region" description="Helical" evidence="10">
    <location>
        <begin position="118"/>
        <end position="138"/>
    </location>
</feature>
<accession>A0ABT2UFL6</accession>
<comment type="similarity">
    <text evidence="2">Belongs to the YkuD family.</text>
</comment>
<evidence type="ECO:0000256" key="4">
    <source>
        <dbReference type="ARBA" id="ARBA00022679"/>
    </source>
</evidence>
<keyword evidence="7 9" id="KW-0573">Peptidoglycan synthesis</keyword>
<keyword evidence="8 9" id="KW-0961">Cell wall biogenesis/degradation</keyword>
<evidence type="ECO:0000256" key="5">
    <source>
        <dbReference type="ARBA" id="ARBA00022801"/>
    </source>
</evidence>
<dbReference type="Gene3D" id="2.40.440.10">
    <property type="entry name" value="L,D-transpeptidase catalytic domain-like"/>
    <property type="match status" value="1"/>
</dbReference>
<evidence type="ECO:0000313" key="12">
    <source>
        <dbReference type="EMBL" id="MCU6792444.1"/>
    </source>
</evidence>
<comment type="caution">
    <text evidence="12">The sequence shown here is derived from an EMBL/GenBank/DDBJ whole genome shotgun (WGS) entry which is preliminary data.</text>
</comment>
<evidence type="ECO:0000313" key="13">
    <source>
        <dbReference type="Proteomes" id="UP001652445"/>
    </source>
</evidence>
<sequence>MNPIKGRFKNHLDEEMVHLHKNLYINRSDPMYYEKVIRYLDPRSPEAHYKLGQKFEAKGIVDKAIFHYKECRKTYPSPFYFASASAIRGLEGNGKGAESLPVSDFPIIYKSSSTSPRLWKIILFMILLLSVFLWGLLWGKDSITRTVSAFQLWGVGKEITYEVVDMPYIIYLTKDKPHKEIENDLYNKALDLAKTNPGQNIWLYGIASNGQNPDKKLVPLTDETQKVKAFVVAQYNSAQDQTVKIRFINTDFGKLTLAEAGANLVRTALEAYISDNGTPPDKLDKLVADYPQNYLSFIPQEIQSGSNQIVGKYDGDGGWVFDPLAKQYSDMFYPNTVENPNSHRANFERYRVVVGKSDHSLQLLAGSTLLMEKQVGLGADDATPVGSFSVLDRVKEPQGKHPNVYGSSALGMGAIALHGTNDPASIGSNLSLGCIRMTNADIEELYPFIPKGTVVFIRDNNHTGLTAATAQWNPQVFVPLGTRLPNESAKNKVFHWLG</sequence>
<dbReference type="EMBL" id="JAOQIO010000023">
    <property type="protein sequence ID" value="MCU6792444.1"/>
    <property type="molecule type" value="Genomic_DNA"/>
</dbReference>
<dbReference type="PROSITE" id="PS52029">
    <property type="entry name" value="LD_TPASE"/>
    <property type="match status" value="1"/>
</dbReference>
<feature type="active site" description="Proton donor/acceptor" evidence="9">
    <location>
        <position position="418"/>
    </location>
</feature>
<dbReference type="SUPFAM" id="SSF141523">
    <property type="entry name" value="L,D-transpeptidase catalytic domain-like"/>
    <property type="match status" value="1"/>
</dbReference>
<dbReference type="Pfam" id="PF03734">
    <property type="entry name" value="YkuD"/>
    <property type="match status" value="1"/>
</dbReference>
<evidence type="ECO:0000259" key="11">
    <source>
        <dbReference type="PROSITE" id="PS52029"/>
    </source>
</evidence>
<keyword evidence="10" id="KW-1133">Transmembrane helix</keyword>
<dbReference type="Gene3D" id="1.25.40.10">
    <property type="entry name" value="Tetratricopeptide repeat domain"/>
    <property type="match status" value="1"/>
</dbReference>
<gene>
    <name evidence="12" type="ORF">OB236_09915</name>
</gene>
<evidence type="ECO:0000256" key="6">
    <source>
        <dbReference type="ARBA" id="ARBA00022960"/>
    </source>
</evidence>
<dbReference type="RefSeq" id="WP_262683834.1">
    <property type="nucleotide sequence ID" value="NZ_JAOQIO010000023.1"/>
</dbReference>
<keyword evidence="6 9" id="KW-0133">Cell shape</keyword>
<evidence type="ECO:0000256" key="9">
    <source>
        <dbReference type="PROSITE-ProRule" id="PRU01373"/>
    </source>
</evidence>
<evidence type="ECO:0000256" key="8">
    <source>
        <dbReference type="ARBA" id="ARBA00023316"/>
    </source>
</evidence>
<comment type="pathway">
    <text evidence="1 9">Cell wall biogenesis; peptidoglycan biosynthesis.</text>
</comment>
<keyword evidence="5" id="KW-0378">Hydrolase</keyword>
<organism evidence="12 13">
    <name type="scientific">Paenibacillus baimaensis</name>
    <dbReference type="NCBI Taxonomy" id="2982185"/>
    <lineage>
        <taxon>Bacteria</taxon>
        <taxon>Bacillati</taxon>
        <taxon>Bacillota</taxon>
        <taxon>Bacilli</taxon>
        <taxon>Bacillales</taxon>
        <taxon>Paenibacillaceae</taxon>
        <taxon>Paenibacillus</taxon>
    </lineage>
</organism>
<feature type="domain" description="L,D-TPase catalytic" evidence="11">
    <location>
        <begin position="350"/>
        <end position="458"/>
    </location>
</feature>
<reference evidence="12 13" key="1">
    <citation type="submission" date="2022-09" db="EMBL/GenBank/DDBJ databases">
        <authorList>
            <person name="Han X.L."/>
            <person name="Wang Q."/>
            <person name="Lu T."/>
        </authorList>
    </citation>
    <scope>NUCLEOTIDE SEQUENCE [LARGE SCALE GENOMIC DNA]</scope>
    <source>
        <strain evidence="12 13">WQ 127069</strain>
    </source>
</reference>
<evidence type="ECO:0000256" key="7">
    <source>
        <dbReference type="ARBA" id="ARBA00022984"/>
    </source>
</evidence>
<dbReference type="InterPro" id="IPR038063">
    <property type="entry name" value="Transpep_catalytic_dom"/>
</dbReference>
<evidence type="ECO:0000256" key="10">
    <source>
        <dbReference type="SAM" id="Phobius"/>
    </source>
</evidence>
<dbReference type="Proteomes" id="UP001652445">
    <property type="component" value="Unassembled WGS sequence"/>
</dbReference>
<evidence type="ECO:0000256" key="1">
    <source>
        <dbReference type="ARBA" id="ARBA00004752"/>
    </source>
</evidence>
<keyword evidence="10" id="KW-0812">Transmembrane</keyword>
<keyword evidence="3" id="KW-0328">Glycosyltransferase</keyword>
<feature type="active site" description="Nucleophile" evidence="9">
    <location>
        <position position="434"/>
    </location>
</feature>